<dbReference type="InterPro" id="IPR050583">
    <property type="entry name" value="Mycobacterial_A85_antigen"/>
</dbReference>
<gene>
    <name evidence="1" type="ORF">A6J77_004655</name>
</gene>
<dbReference type="SUPFAM" id="SSF53474">
    <property type="entry name" value="alpha/beta-Hydrolases"/>
    <property type="match status" value="1"/>
</dbReference>
<dbReference type="Proteomes" id="UP000192813">
    <property type="component" value="Unassembled WGS sequence"/>
</dbReference>
<reference evidence="2" key="1">
    <citation type="submission" date="2017-12" db="EMBL/GenBank/DDBJ databases">
        <title>FDA dAtabase for Regulatory Grade micrObial Sequences (FDA-ARGOS): Supporting development and validation of Infectious Disease Dx tests.</title>
        <authorList>
            <person name="Hoffmann M."/>
            <person name="Allard M."/>
            <person name="Evans P."/>
            <person name="Brown E."/>
            <person name="Tallon L."/>
            <person name="Sadzewicz L."/>
            <person name="Sengamalay N."/>
            <person name="Ott S."/>
            <person name="Godinez A."/>
            <person name="Nagaraj S."/>
            <person name="Vavikolanu K."/>
            <person name="Aluvathingal J."/>
            <person name="Nadendla S."/>
            <person name="Sichtig H."/>
        </authorList>
    </citation>
    <scope>NUCLEOTIDE SEQUENCE [LARGE SCALE GENOMIC DNA]</scope>
    <source>
        <strain evidence="2">FDAARGOS_249</strain>
    </source>
</reference>
<dbReference type="Pfam" id="PF00756">
    <property type="entry name" value="Esterase"/>
    <property type="match status" value="1"/>
</dbReference>
<dbReference type="EMBL" id="NBTM02000001">
    <property type="protein sequence ID" value="PNL91548.1"/>
    <property type="molecule type" value="Genomic_DNA"/>
</dbReference>
<organism evidence="1 2">
    <name type="scientific">Aerococcus viridans</name>
    <dbReference type="NCBI Taxonomy" id="1377"/>
    <lineage>
        <taxon>Bacteria</taxon>
        <taxon>Bacillati</taxon>
        <taxon>Bacillota</taxon>
        <taxon>Bacilli</taxon>
        <taxon>Lactobacillales</taxon>
        <taxon>Aerococcaceae</taxon>
        <taxon>Aerococcus</taxon>
    </lineage>
</organism>
<comment type="caution">
    <text evidence="1">The sequence shown here is derived from an EMBL/GenBank/DDBJ whole genome shotgun (WGS) entry which is preliminary data.</text>
</comment>
<dbReference type="RefSeq" id="WP_083068605.1">
    <property type="nucleotide sequence ID" value="NZ_NBTM02000001.1"/>
</dbReference>
<dbReference type="PANTHER" id="PTHR48098:SF6">
    <property type="entry name" value="FERRI-BACILLIBACTIN ESTERASE BESA"/>
    <property type="match status" value="1"/>
</dbReference>
<name>A0A2J9PMI4_9LACT</name>
<sequence>MFEQFAFHFPFKDVDKQVHLYLPDRLSESKERYPVLYMFDGHNLFFDEMATYGRSWDLLDFLGTYNKELIVVGIECSHEDGERLREYCPYSVDTEHFGQIEGYGDHFMDWLVNELKPFIDDNYPTIAGRVGTAIAGSSMGGLMAYYGGVVYNQTFSKAAALSPAFGFCFDELVAELARQSIDQDTRLYLSFGDQEVSQGRLDQAGYLEQAFLDRGGETYMHLEAGGDHSEATWAAQNRLYMDFLWH</sequence>
<evidence type="ECO:0000313" key="2">
    <source>
        <dbReference type="Proteomes" id="UP000192813"/>
    </source>
</evidence>
<protein>
    <submittedName>
        <fullName evidence="1">Carbohydrate esterase</fullName>
    </submittedName>
</protein>
<dbReference type="PANTHER" id="PTHR48098">
    <property type="entry name" value="ENTEROCHELIN ESTERASE-RELATED"/>
    <property type="match status" value="1"/>
</dbReference>
<accession>A0A2J9PMI4</accession>
<evidence type="ECO:0000313" key="1">
    <source>
        <dbReference type="EMBL" id="PNL91548.1"/>
    </source>
</evidence>
<dbReference type="InterPro" id="IPR029058">
    <property type="entry name" value="AB_hydrolase_fold"/>
</dbReference>
<dbReference type="InterPro" id="IPR000801">
    <property type="entry name" value="Esterase-like"/>
</dbReference>
<dbReference type="AlphaFoldDB" id="A0A2J9PMI4"/>
<proteinExistence type="predicted"/>
<dbReference type="Gene3D" id="3.40.50.1820">
    <property type="entry name" value="alpha/beta hydrolase"/>
    <property type="match status" value="1"/>
</dbReference>